<dbReference type="InterPro" id="IPR002884">
    <property type="entry name" value="P_dom"/>
</dbReference>
<feature type="domain" description="P/Homo B" evidence="5">
    <location>
        <begin position="16"/>
        <end position="151"/>
    </location>
</feature>
<gene>
    <name evidence="7" type="primary">LOC106477677</name>
</gene>
<dbReference type="PROSITE" id="PS51829">
    <property type="entry name" value="P_HOMO_B"/>
    <property type="match status" value="1"/>
</dbReference>
<name>A0ABM1C3T7_LIMPO</name>
<dbReference type="Proteomes" id="UP000694941">
    <property type="component" value="Unplaced"/>
</dbReference>
<dbReference type="Pfam" id="PF01483">
    <property type="entry name" value="P_proprotein"/>
    <property type="match status" value="1"/>
</dbReference>
<evidence type="ECO:0000259" key="5">
    <source>
        <dbReference type="PROSITE" id="PS51829"/>
    </source>
</evidence>
<organism evidence="6 7">
    <name type="scientific">Limulus polyphemus</name>
    <name type="common">Atlantic horseshoe crab</name>
    <dbReference type="NCBI Taxonomy" id="6850"/>
    <lineage>
        <taxon>Eukaryota</taxon>
        <taxon>Metazoa</taxon>
        <taxon>Ecdysozoa</taxon>
        <taxon>Arthropoda</taxon>
        <taxon>Chelicerata</taxon>
        <taxon>Merostomata</taxon>
        <taxon>Xiphosura</taxon>
        <taxon>Limulidae</taxon>
        <taxon>Limulus</taxon>
    </lineage>
</organism>
<dbReference type="PANTHER" id="PTHR42884">
    <property type="entry name" value="PROPROTEIN CONVERTASE SUBTILISIN/KEXIN-RELATED"/>
    <property type="match status" value="1"/>
</dbReference>
<evidence type="ECO:0000256" key="2">
    <source>
        <dbReference type="ARBA" id="ARBA00022670"/>
    </source>
</evidence>
<dbReference type="PANTHER" id="PTHR42884:SF14">
    <property type="entry name" value="NEUROENDOCRINE CONVERTASE 1"/>
    <property type="match status" value="1"/>
</dbReference>
<evidence type="ECO:0000256" key="4">
    <source>
        <dbReference type="ARBA" id="ARBA00022825"/>
    </source>
</evidence>
<evidence type="ECO:0000313" key="7">
    <source>
        <dbReference type="RefSeq" id="XP_013793671.1"/>
    </source>
</evidence>
<dbReference type="Gene3D" id="2.60.120.260">
    <property type="entry name" value="Galactose-binding domain-like"/>
    <property type="match status" value="1"/>
</dbReference>
<keyword evidence="2" id="KW-0645">Protease</keyword>
<dbReference type="SUPFAM" id="SSF49785">
    <property type="entry name" value="Galactose-binding domain-like"/>
    <property type="match status" value="1"/>
</dbReference>
<evidence type="ECO:0000256" key="3">
    <source>
        <dbReference type="ARBA" id="ARBA00022801"/>
    </source>
</evidence>
<dbReference type="RefSeq" id="XP_013793671.1">
    <property type="nucleotide sequence ID" value="XM_013938217.2"/>
</dbReference>
<accession>A0ABM1C3T7</accession>
<reference evidence="7" key="1">
    <citation type="submission" date="2025-08" db="UniProtKB">
        <authorList>
            <consortium name="RefSeq"/>
        </authorList>
    </citation>
    <scope>IDENTIFICATION</scope>
    <source>
        <tissue evidence="7">Muscle</tissue>
    </source>
</reference>
<proteinExistence type="inferred from homology"/>
<keyword evidence="6" id="KW-1185">Reference proteome</keyword>
<protein>
    <submittedName>
        <fullName evidence="7">Furin-like protease 1, isoforms 1/1-X/2</fullName>
    </submittedName>
</protein>
<keyword evidence="3" id="KW-0378">Hydrolase</keyword>
<evidence type="ECO:0000313" key="6">
    <source>
        <dbReference type="Proteomes" id="UP000694941"/>
    </source>
</evidence>
<keyword evidence="4" id="KW-0720">Serine protease</keyword>
<dbReference type="GeneID" id="106477677"/>
<evidence type="ECO:0000256" key="1">
    <source>
        <dbReference type="ARBA" id="ARBA00005325"/>
    </source>
</evidence>
<dbReference type="InterPro" id="IPR008979">
    <property type="entry name" value="Galactose-bd-like_sf"/>
</dbReference>
<comment type="similarity">
    <text evidence="1">Belongs to the peptidase S8 family. Furin subfamily.</text>
</comment>
<sequence length="445" mass="51557">MDAARMIYLAQNWTLVANQHQYNVPSTKETIRLTRDGSTTIGVTVDKNAMTVNNRVDHLEHVLATVNITSKKRGDMEVHLVSPSGTISNVMTKRPLDTSDKGFYMWDFMSVHFWGEDPHGRWLLKVKHSGKFFSTVVIHYFSLTLYGTAENPLSEDGLPIDNSRVISRNVLSTITTSEKRLSKKVHLLPRNTSGLLEDSDSVLHNSSAFENKTLETSVDQTETTAYKSGPHFLMTTTLATPKSSPKINTHLNSKNNSILNRSFFDLFKNRALGSPRKKPDTIFQTTEPSKLRIKSNRNPKKRLPKIRSGKDRFDEVMGVSRSTLVNFLNKYTKRKHTLKRYYKCVKHPTYCRYFAYKPKKEEAVKLSSPVREYVLKDPAFGYATQSESREGKLIRKKLKRKYILEMMKRFTIYCHFLRNHDNHRLHFSSDRHIPVEQVRPYRYFI</sequence>